<dbReference type="OrthoDB" id="9773381at2"/>
<protein>
    <submittedName>
        <fullName evidence="2">DUF4835 family protein</fullName>
    </submittedName>
</protein>
<keyword evidence="1" id="KW-0732">Signal</keyword>
<dbReference type="EMBL" id="CP033459">
    <property type="protein sequence ID" value="QFQ12137.1"/>
    <property type="molecule type" value="Genomic_DNA"/>
</dbReference>
<feature type="chain" id="PRO_5024404037" evidence="1">
    <location>
        <begin position="23"/>
        <end position="304"/>
    </location>
</feature>
<dbReference type="InterPro" id="IPR032274">
    <property type="entry name" value="DUF4835"/>
</dbReference>
<organism evidence="2 3">
    <name type="scientific">Pseudoprevotella muciniphila</name>
    <dbReference type="NCBI Taxonomy" id="2133944"/>
    <lineage>
        <taxon>Bacteria</taxon>
        <taxon>Pseudomonadati</taxon>
        <taxon>Bacteroidota</taxon>
        <taxon>Bacteroidia</taxon>
        <taxon>Bacteroidales</taxon>
        <taxon>Prevotellaceae</taxon>
        <taxon>Pseudoprevotella</taxon>
    </lineage>
</organism>
<evidence type="ECO:0000256" key="1">
    <source>
        <dbReference type="SAM" id="SignalP"/>
    </source>
</evidence>
<accession>A0A5P8E5E0</accession>
<dbReference type="RefSeq" id="WP_111898568.1">
    <property type="nucleotide sequence ID" value="NZ_CP033459.1"/>
</dbReference>
<proteinExistence type="predicted"/>
<dbReference type="Pfam" id="PF16119">
    <property type="entry name" value="DUF4835"/>
    <property type="match status" value="1"/>
</dbReference>
<evidence type="ECO:0000313" key="2">
    <source>
        <dbReference type="EMBL" id="QFQ12137.1"/>
    </source>
</evidence>
<keyword evidence="3" id="KW-1185">Reference proteome</keyword>
<reference evidence="2 3" key="1">
    <citation type="submission" date="2018-11" db="EMBL/GenBank/DDBJ databases">
        <authorList>
            <person name="Na S.W."/>
            <person name="Baik M."/>
        </authorList>
    </citation>
    <scope>NUCLEOTIDE SEQUENCE [LARGE SCALE GENOMIC DNA]</scope>
    <source>
        <strain evidence="2 3">E39</strain>
    </source>
</reference>
<sequence>MRKIQLIVICLLCSLTPAGIQAQELDARVNINHSKISGTDNSVYDNLQEALTEFINERQWTNLQFKRNERISCTFNIVVNKYDVGGHNFECQLLVTATRPVFNSSYTTVVFSTTDDNFNFEYKEYDKLDFRTEVIDNDLTALIGYYVYLIIGMDMDSYSPLGGTEYLETCLNIANNAQSLTNSQKGWKPFSDKKNRYAIINDYMDGGMEPMRRMMYQYHREGLDVMAENSDRARASITEAMDKLKQVHADKPLSLVPQLFTEYKRDEIVGIYQGKANGTEKDEVFNTLSSINASMNTYWRKIQE</sequence>
<dbReference type="KEGG" id="alq:C7Y71_003375"/>
<dbReference type="AlphaFoldDB" id="A0A5P8E5E0"/>
<evidence type="ECO:0000313" key="3">
    <source>
        <dbReference type="Proteomes" id="UP000249375"/>
    </source>
</evidence>
<name>A0A5P8E5E0_9BACT</name>
<gene>
    <name evidence="2" type="ORF">C7Y71_003375</name>
</gene>
<feature type="signal peptide" evidence="1">
    <location>
        <begin position="1"/>
        <end position="22"/>
    </location>
</feature>
<dbReference type="Proteomes" id="UP000249375">
    <property type="component" value="Chromosome"/>
</dbReference>